<evidence type="ECO:0000256" key="2">
    <source>
        <dbReference type="ARBA" id="ARBA00022723"/>
    </source>
</evidence>
<dbReference type="GO" id="GO:0008395">
    <property type="term" value="F:steroid hydroxylase activity"/>
    <property type="evidence" value="ECO:0007669"/>
    <property type="project" value="TreeGrafter"/>
</dbReference>
<dbReference type="GO" id="GO:0006082">
    <property type="term" value="P:organic acid metabolic process"/>
    <property type="evidence" value="ECO:0007669"/>
    <property type="project" value="TreeGrafter"/>
</dbReference>
<keyword evidence="5" id="KW-0472">Membrane</keyword>
<dbReference type="Gene3D" id="1.10.630.10">
    <property type="entry name" value="Cytochrome P450"/>
    <property type="match status" value="1"/>
</dbReference>
<comment type="similarity">
    <text evidence="1">Belongs to the cytochrome P450 family.</text>
</comment>
<dbReference type="PRINTS" id="PR00463">
    <property type="entry name" value="EP450I"/>
</dbReference>
<evidence type="ECO:0000256" key="3">
    <source>
        <dbReference type="ARBA" id="ARBA00023004"/>
    </source>
</evidence>
<keyword evidence="5" id="KW-1133">Transmembrane helix</keyword>
<dbReference type="EMBL" id="NCKV01001944">
    <property type="protein sequence ID" value="RWS27542.1"/>
    <property type="molecule type" value="Genomic_DNA"/>
</dbReference>
<keyword evidence="3" id="KW-0408">Iron</keyword>
<evidence type="ECO:0000256" key="4">
    <source>
        <dbReference type="ARBA" id="ARBA00023033"/>
    </source>
</evidence>
<evidence type="ECO:0000256" key="5">
    <source>
        <dbReference type="SAM" id="Phobius"/>
    </source>
</evidence>
<dbReference type="InterPro" id="IPR036396">
    <property type="entry name" value="Cyt_P450_sf"/>
</dbReference>
<evidence type="ECO:0000313" key="7">
    <source>
        <dbReference type="Proteomes" id="UP000288716"/>
    </source>
</evidence>
<dbReference type="InterPro" id="IPR001128">
    <property type="entry name" value="Cyt_P450"/>
</dbReference>
<feature type="transmembrane region" description="Helical" evidence="5">
    <location>
        <begin position="43"/>
        <end position="65"/>
    </location>
</feature>
<dbReference type="GO" id="GO:0006805">
    <property type="term" value="P:xenobiotic metabolic process"/>
    <property type="evidence" value="ECO:0007669"/>
    <property type="project" value="TreeGrafter"/>
</dbReference>
<dbReference type="VEuPathDB" id="VectorBase:LDEU004498"/>
<keyword evidence="4" id="KW-0560">Oxidoreductase</keyword>
<name>A0A443SJ82_9ACAR</name>
<dbReference type="Pfam" id="PF00067">
    <property type="entry name" value="p450"/>
    <property type="match status" value="1"/>
</dbReference>
<dbReference type="GO" id="GO:0005737">
    <property type="term" value="C:cytoplasm"/>
    <property type="evidence" value="ECO:0007669"/>
    <property type="project" value="TreeGrafter"/>
</dbReference>
<dbReference type="SUPFAM" id="SSF48264">
    <property type="entry name" value="Cytochrome P450"/>
    <property type="match status" value="1"/>
</dbReference>
<evidence type="ECO:0000256" key="1">
    <source>
        <dbReference type="ARBA" id="ARBA00010617"/>
    </source>
</evidence>
<dbReference type="GO" id="GO:0005506">
    <property type="term" value="F:iron ion binding"/>
    <property type="evidence" value="ECO:0007669"/>
    <property type="project" value="InterPro"/>
</dbReference>
<dbReference type="InterPro" id="IPR002401">
    <property type="entry name" value="Cyt_P450_E_grp-I"/>
</dbReference>
<dbReference type="GO" id="GO:0016712">
    <property type="term" value="F:oxidoreductase activity, acting on paired donors, with incorporation or reduction of molecular oxygen, reduced flavin or flavoprotein as one donor, and incorporation of one atom of oxygen"/>
    <property type="evidence" value="ECO:0007669"/>
    <property type="project" value="TreeGrafter"/>
</dbReference>
<accession>A0A443SJ82</accession>
<dbReference type="Proteomes" id="UP000288716">
    <property type="component" value="Unassembled WGS sequence"/>
</dbReference>
<dbReference type="AlphaFoldDB" id="A0A443SJ82"/>
<dbReference type="PANTHER" id="PTHR24300">
    <property type="entry name" value="CYTOCHROME P450 508A4-RELATED"/>
    <property type="match status" value="1"/>
</dbReference>
<keyword evidence="2" id="KW-0479">Metal-binding</keyword>
<sequence length="253" mass="29378">MNGEASNFFNILTNYSFNSISTMIINEEFDVNDEGYNLFRAHMMQVFVTIMGFNTILCGNIWKFWNKVRPSSEKRLLENFAKMREFGCKLLNERLQKQKVISDYELDDMIDFWIKESSGANGKYCTVDTIPDKIVLLLMAGNDAVAILAHQSLTMMALYPDVQKKVLLEITDTFPNVENIYYSDKNQLHYTSAVLDEIQRISLIQPFTLPNVNNVRKFEWSVENDVDVKQTTQDLIRGKHLFLNLCAKKRDIQ</sequence>
<dbReference type="PANTHER" id="PTHR24300:SF403">
    <property type="entry name" value="CYTOCHROME P450 306A1"/>
    <property type="match status" value="1"/>
</dbReference>
<keyword evidence="4" id="KW-0503">Monooxygenase</keyword>
<protein>
    <submittedName>
        <fullName evidence="6">Cytochrome P450 2J2-like protein</fullName>
    </submittedName>
</protein>
<dbReference type="InterPro" id="IPR050182">
    <property type="entry name" value="Cytochrome_P450_fam2"/>
</dbReference>
<gene>
    <name evidence="6" type="ORF">B4U80_12859</name>
</gene>
<dbReference type="GO" id="GO:0020037">
    <property type="term" value="F:heme binding"/>
    <property type="evidence" value="ECO:0007669"/>
    <property type="project" value="InterPro"/>
</dbReference>
<evidence type="ECO:0000313" key="6">
    <source>
        <dbReference type="EMBL" id="RWS27542.1"/>
    </source>
</evidence>
<keyword evidence="7" id="KW-1185">Reference proteome</keyword>
<keyword evidence="5" id="KW-0812">Transmembrane</keyword>
<comment type="caution">
    <text evidence="6">The sequence shown here is derived from an EMBL/GenBank/DDBJ whole genome shotgun (WGS) entry which is preliminary data.</text>
</comment>
<reference evidence="6 7" key="1">
    <citation type="journal article" date="2018" name="Gigascience">
        <title>Genomes of trombidid mites reveal novel predicted allergens and laterally-transferred genes associated with secondary metabolism.</title>
        <authorList>
            <person name="Dong X."/>
            <person name="Chaisiri K."/>
            <person name="Xia D."/>
            <person name="Armstrong S.D."/>
            <person name="Fang Y."/>
            <person name="Donnelly M.J."/>
            <person name="Kadowaki T."/>
            <person name="McGarry J.W."/>
            <person name="Darby A.C."/>
            <person name="Makepeace B.L."/>
        </authorList>
    </citation>
    <scope>NUCLEOTIDE SEQUENCE [LARGE SCALE GENOMIC DNA]</scope>
    <source>
        <strain evidence="6">UoL-UT</strain>
    </source>
</reference>
<dbReference type="OrthoDB" id="6507093at2759"/>
<dbReference type="STRING" id="299467.A0A443SJ82"/>
<organism evidence="6 7">
    <name type="scientific">Leptotrombidium deliense</name>
    <dbReference type="NCBI Taxonomy" id="299467"/>
    <lineage>
        <taxon>Eukaryota</taxon>
        <taxon>Metazoa</taxon>
        <taxon>Ecdysozoa</taxon>
        <taxon>Arthropoda</taxon>
        <taxon>Chelicerata</taxon>
        <taxon>Arachnida</taxon>
        <taxon>Acari</taxon>
        <taxon>Acariformes</taxon>
        <taxon>Trombidiformes</taxon>
        <taxon>Prostigmata</taxon>
        <taxon>Anystina</taxon>
        <taxon>Parasitengona</taxon>
        <taxon>Trombiculoidea</taxon>
        <taxon>Trombiculidae</taxon>
        <taxon>Leptotrombidium</taxon>
    </lineage>
</organism>
<proteinExistence type="inferred from homology"/>